<feature type="region of interest" description="Disordered" evidence="5">
    <location>
        <begin position="1"/>
        <end position="31"/>
    </location>
</feature>
<feature type="compositionally biased region" description="Polar residues" evidence="5">
    <location>
        <begin position="1"/>
        <end position="22"/>
    </location>
</feature>
<dbReference type="OMA" id="PTCECEC"/>
<dbReference type="EMBL" id="CH476733">
    <property type="protein sequence ID" value="EIE78684.1"/>
    <property type="molecule type" value="Genomic_DNA"/>
</dbReference>
<evidence type="ECO:0000256" key="2">
    <source>
        <dbReference type="ARBA" id="ARBA00022692"/>
    </source>
</evidence>
<feature type="region of interest" description="Disordered" evidence="5">
    <location>
        <begin position="279"/>
        <end position="316"/>
    </location>
</feature>
<dbReference type="FunCoup" id="I1BR54">
    <property type="interactions" value="37"/>
</dbReference>
<dbReference type="VEuPathDB" id="FungiDB:RO3G_03388"/>
<name>I1BR54_RHIO9</name>
<organism evidence="7 8">
    <name type="scientific">Rhizopus delemar (strain RA 99-880 / ATCC MYA-4621 / FGSC 9543 / NRRL 43880)</name>
    <name type="common">Mucormycosis agent</name>
    <name type="synonym">Rhizopus arrhizus var. delemar</name>
    <dbReference type="NCBI Taxonomy" id="246409"/>
    <lineage>
        <taxon>Eukaryota</taxon>
        <taxon>Fungi</taxon>
        <taxon>Fungi incertae sedis</taxon>
        <taxon>Mucoromycota</taxon>
        <taxon>Mucoromycotina</taxon>
        <taxon>Mucoromycetes</taxon>
        <taxon>Mucorales</taxon>
        <taxon>Mucorineae</taxon>
        <taxon>Rhizopodaceae</taxon>
        <taxon>Rhizopus</taxon>
    </lineage>
</organism>
<dbReference type="AlphaFoldDB" id="I1BR54"/>
<sequence>MSGATITSTLPKATTSTANRPSRTGGVAGSYGCAANYYVPTIEELRNPSAKDQTSAAQGREEWAINKEIAKVGEWEVVTPVAAPTSSSSNKTRKDDHQTTTHDQAPEFQDDDDDHSVEDLNSFKIKEKEYPDEAYHHHHQENNLEGWMAVIISSIACIVGASIVFIDTLFHKPLLDNRSFMASSMSLASGVLLFSSLAVLLPQSQKRLNNDTLLYTCFFAGAAFTSILTRLIHYLMPNAIHACGDSSEACDEDQERQRLGKHRYDVEYGTMKSSESHFRFHHEDQQQQQNGENSLNEPSTHDHHHHSHHHHESMEEVVANDPKHYFSIGIQTAIAICVHKFPEGLVMLISTKASASLGLSVCIAMSVHNLTEGFMIALPLYYATRSKMTAFISAAFMGGLSQPLGALVGLLLIENISKPKEDMLFGIVFGCSMLPQAIRADTHQHYVLAFFFLGIFLVGTSSILGSL</sequence>
<dbReference type="eggNOG" id="KOG2474">
    <property type="taxonomic scope" value="Eukaryota"/>
</dbReference>
<evidence type="ECO:0000256" key="1">
    <source>
        <dbReference type="ARBA" id="ARBA00004141"/>
    </source>
</evidence>
<evidence type="ECO:0008006" key="9">
    <source>
        <dbReference type="Google" id="ProtNLM"/>
    </source>
</evidence>
<dbReference type="GO" id="GO:0005385">
    <property type="term" value="F:zinc ion transmembrane transporter activity"/>
    <property type="evidence" value="ECO:0007669"/>
    <property type="project" value="TreeGrafter"/>
</dbReference>
<dbReference type="PANTHER" id="PTHR11040:SF210">
    <property type="entry name" value="ZINC-REGULATED TRANSPORTER 3"/>
    <property type="match status" value="1"/>
</dbReference>
<dbReference type="PANTHER" id="PTHR11040">
    <property type="entry name" value="ZINC/IRON TRANSPORTER"/>
    <property type="match status" value="1"/>
</dbReference>
<feature type="transmembrane region" description="Helical" evidence="6">
    <location>
        <begin position="213"/>
        <end position="232"/>
    </location>
</feature>
<feature type="transmembrane region" description="Helical" evidence="6">
    <location>
        <begin position="357"/>
        <end position="382"/>
    </location>
</feature>
<evidence type="ECO:0000313" key="8">
    <source>
        <dbReference type="Proteomes" id="UP000009138"/>
    </source>
</evidence>
<protein>
    <recommendedName>
        <fullName evidence="9">Zinc/iron permease</fullName>
    </recommendedName>
</protein>
<evidence type="ECO:0000256" key="6">
    <source>
        <dbReference type="SAM" id="Phobius"/>
    </source>
</evidence>
<evidence type="ECO:0000256" key="3">
    <source>
        <dbReference type="ARBA" id="ARBA00022989"/>
    </source>
</evidence>
<dbReference type="Proteomes" id="UP000009138">
    <property type="component" value="Unassembled WGS sequence"/>
</dbReference>
<reference evidence="7 8" key="1">
    <citation type="journal article" date="2009" name="PLoS Genet.">
        <title>Genomic analysis of the basal lineage fungus Rhizopus oryzae reveals a whole-genome duplication.</title>
        <authorList>
            <person name="Ma L.-J."/>
            <person name="Ibrahim A.S."/>
            <person name="Skory C."/>
            <person name="Grabherr M.G."/>
            <person name="Burger G."/>
            <person name="Butler M."/>
            <person name="Elias M."/>
            <person name="Idnurm A."/>
            <person name="Lang B.F."/>
            <person name="Sone T."/>
            <person name="Abe A."/>
            <person name="Calvo S.E."/>
            <person name="Corrochano L.M."/>
            <person name="Engels R."/>
            <person name="Fu J."/>
            <person name="Hansberg W."/>
            <person name="Kim J.-M."/>
            <person name="Kodira C.D."/>
            <person name="Koehrsen M.J."/>
            <person name="Liu B."/>
            <person name="Miranda-Saavedra D."/>
            <person name="O'Leary S."/>
            <person name="Ortiz-Castellanos L."/>
            <person name="Poulter R."/>
            <person name="Rodriguez-Romero J."/>
            <person name="Ruiz-Herrera J."/>
            <person name="Shen Y.-Q."/>
            <person name="Zeng Q."/>
            <person name="Galagan J."/>
            <person name="Birren B.W."/>
            <person name="Cuomo C.A."/>
            <person name="Wickes B.L."/>
        </authorList>
    </citation>
    <scope>NUCLEOTIDE SEQUENCE [LARGE SCALE GENOMIC DNA]</scope>
    <source>
        <strain evidence="8">RA 99-880 / ATCC MYA-4621 / FGSC 9543 / NRRL 43880</strain>
    </source>
</reference>
<feature type="compositionally biased region" description="Polar residues" evidence="5">
    <location>
        <begin position="286"/>
        <end position="298"/>
    </location>
</feature>
<proteinExistence type="predicted"/>
<evidence type="ECO:0000256" key="4">
    <source>
        <dbReference type="ARBA" id="ARBA00023136"/>
    </source>
</evidence>
<dbReference type="GO" id="GO:0016020">
    <property type="term" value="C:membrane"/>
    <property type="evidence" value="ECO:0007669"/>
    <property type="project" value="UniProtKB-SubCell"/>
</dbReference>
<feature type="region of interest" description="Disordered" evidence="5">
    <location>
        <begin position="80"/>
        <end position="116"/>
    </location>
</feature>
<feature type="transmembrane region" description="Helical" evidence="6">
    <location>
        <begin position="446"/>
        <end position="465"/>
    </location>
</feature>
<evidence type="ECO:0000256" key="5">
    <source>
        <dbReference type="SAM" id="MobiDB-lite"/>
    </source>
</evidence>
<dbReference type="InterPro" id="IPR003689">
    <property type="entry name" value="ZIP"/>
</dbReference>
<comment type="subcellular location">
    <subcellularLocation>
        <location evidence="1">Membrane</location>
        <topology evidence="1">Multi-pass membrane protein</topology>
    </subcellularLocation>
</comment>
<dbReference type="OrthoDB" id="262547at2759"/>
<dbReference type="STRING" id="246409.I1BR54"/>
<keyword evidence="2 6" id="KW-0812">Transmembrane</keyword>
<keyword evidence="8" id="KW-1185">Reference proteome</keyword>
<feature type="transmembrane region" description="Helical" evidence="6">
    <location>
        <begin position="388"/>
        <end position="411"/>
    </location>
</feature>
<dbReference type="RefSeq" id="XP_067514080.1">
    <property type="nucleotide sequence ID" value="XM_067657979.1"/>
</dbReference>
<feature type="transmembrane region" description="Helical" evidence="6">
    <location>
        <begin position="147"/>
        <end position="170"/>
    </location>
</feature>
<dbReference type="GeneID" id="93610360"/>
<keyword evidence="3 6" id="KW-1133">Transmembrane helix</keyword>
<feature type="transmembrane region" description="Helical" evidence="6">
    <location>
        <begin position="182"/>
        <end position="201"/>
    </location>
</feature>
<keyword evidence="4 6" id="KW-0472">Membrane</keyword>
<feature type="compositionally biased region" description="Basic residues" evidence="5">
    <location>
        <begin position="302"/>
        <end position="311"/>
    </location>
</feature>
<gene>
    <name evidence="7" type="ORF">RO3G_03388</name>
</gene>
<dbReference type="InParanoid" id="I1BR54"/>
<evidence type="ECO:0000313" key="7">
    <source>
        <dbReference type="EMBL" id="EIE78684.1"/>
    </source>
</evidence>
<accession>I1BR54</accession>
<dbReference type="Pfam" id="PF02535">
    <property type="entry name" value="Zip"/>
    <property type="match status" value="1"/>
</dbReference>